<keyword evidence="5" id="KW-0479">Metal-binding</keyword>
<keyword evidence="12" id="KW-1185">Reference proteome</keyword>
<evidence type="ECO:0000313" key="12">
    <source>
        <dbReference type="Proteomes" id="UP001320544"/>
    </source>
</evidence>
<keyword evidence="6" id="KW-0378">Hydrolase</keyword>
<dbReference type="InterPro" id="IPR003730">
    <property type="entry name" value="Cu_polyphenol_OxRdtase"/>
</dbReference>
<comment type="function">
    <text evidence="2">Purine nucleoside enzyme that catalyzes the phosphorolysis of adenosine and inosine nucleosides, yielding D-ribose 1-phosphate and the respective free bases, adenine and hypoxanthine. Also catalyzes the phosphorolysis of S-methyl-5'-thioadenosine into adenine and S-methyl-5-thio-alpha-D-ribose 1-phosphate. Also has adenosine deaminase activity.</text>
</comment>
<dbReference type="EMBL" id="AP025564">
    <property type="protein sequence ID" value="BDE96735.1"/>
    <property type="molecule type" value="Genomic_DNA"/>
</dbReference>
<dbReference type="Gene3D" id="3.60.140.10">
    <property type="entry name" value="CNF1/YfiH-like putative cysteine hydrolases"/>
    <property type="match status" value="1"/>
</dbReference>
<reference evidence="11 12" key="1">
    <citation type="submission" date="2022-01" db="EMBL/GenBank/DDBJ databases">
        <title>Novel bile acid biosynthetic pathways are enriched in the microbiome of centenarians.</title>
        <authorList>
            <person name="Sato Y."/>
            <person name="Atarashi K."/>
            <person name="Plichta R.D."/>
            <person name="Arai Y."/>
            <person name="Sasajima S."/>
            <person name="Kearney M.S."/>
            <person name="Suda W."/>
            <person name="Takeshita K."/>
            <person name="Sasaki T."/>
            <person name="Okamoto S."/>
            <person name="Skelly N.A."/>
            <person name="Okamura Y."/>
            <person name="Vlamakis H."/>
            <person name="Li Y."/>
            <person name="Tanoue T."/>
            <person name="Takei H."/>
            <person name="Nittono H."/>
            <person name="Narushima S."/>
            <person name="Irie J."/>
            <person name="Itoh H."/>
            <person name="Moriya K."/>
            <person name="Sugiura Y."/>
            <person name="Suematsu M."/>
            <person name="Moritoki N."/>
            <person name="Shibata S."/>
            <person name="Littman R.D."/>
            <person name="Fischbach A.M."/>
            <person name="Uwamino Y."/>
            <person name="Inoue T."/>
            <person name="Honda A."/>
            <person name="Hattori M."/>
            <person name="Murai T."/>
            <person name="Xavier J.R."/>
            <person name="Hirose N."/>
            <person name="Honda K."/>
        </authorList>
    </citation>
    <scope>NUCLEOTIDE SEQUENCE [LARGE SCALE GENOMIC DNA]</scope>
    <source>
        <strain evidence="11 12">CE91-St30</strain>
    </source>
</reference>
<comment type="catalytic activity">
    <reaction evidence="8">
        <text>adenosine + H2O + H(+) = inosine + NH4(+)</text>
        <dbReference type="Rhea" id="RHEA:24408"/>
        <dbReference type="ChEBI" id="CHEBI:15377"/>
        <dbReference type="ChEBI" id="CHEBI:15378"/>
        <dbReference type="ChEBI" id="CHEBI:16335"/>
        <dbReference type="ChEBI" id="CHEBI:17596"/>
        <dbReference type="ChEBI" id="CHEBI:28938"/>
        <dbReference type="EC" id="3.5.4.4"/>
    </reaction>
    <physiologicalReaction direction="left-to-right" evidence="8">
        <dbReference type="Rhea" id="RHEA:24409"/>
    </physiologicalReaction>
</comment>
<dbReference type="CDD" id="cd16833">
    <property type="entry name" value="YfiH"/>
    <property type="match status" value="1"/>
</dbReference>
<evidence type="ECO:0000256" key="5">
    <source>
        <dbReference type="ARBA" id="ARBA00022723"/>
    </source>
</evidence>
<evidence type="ECO:0000313" key="11">
    <source>
        <dbReference type="EMBL" id="BDE96735.1"/>
    </source>
</evidence>
<evidence type="ECO:0000256" key="4">
    <source>
        <dbReference type="ARBA" id="ARBA00022679"/>
    </source>
</evidence>
<comment type="similarity">
    <text evidence="3">Belongs to the purine nucleoside phosphorylase YfiH/LACC1 family.</text>
</comment>
<protein>
    <submittedName>
        <fullName evidence="11">Multicopper polyphenol oxidase</fullName>
    </submittedName>
</protein>
<dbReference type="PANTHER" id="PTHR30616">
    <property type="entry name" value="UNCHARACTERIZED PROTEIN YFIH"/>
    <property type="match status" value="1"/>
</dbReference>
<evidence type="ECO:0000256" key="7">
    <source>
        <dbReference type="ARBA" id="ARBA00022833"/>
    </source>
</evidence>
<evidence type="ECO:0000256" key="10">
    <source>
        <dbReference type="ARBA" id="ARBA00049893"/>
    </source>
</evidence>
<dbReference type="InterPro" id="IPR011324">
    <property type="entry name" value="Cytotoxic_necrot_fac-like_cat"/>
</dbReference>
<accession>A0ABN6MFG1</accession>
<comment type="catalytic activity">
    <reaction evidence="9">
        <text>adenosine + phosphate = alpha-D-ribose 1-phosphate + adenine</text>
        <dbReference type="Rhea" id="RHEA:27642"/>
        <dbReference type="ChEBI" id="CHEBI:16335"/>
        <dbReference type="ChEBI" id="CHEBI:16708"/>
        <dbReference type="ChEBI" id="CHEBI:43474"/>
        <dbReference type="ChEBI" id="CHEBI:57720"/>
        <dbReference type="EC" id="2.4.2.1"/>
    </reaction>
    <physiologicalReaction direction="left-to-right" evidence="9">
        <dbReference type="Rhea" id="RHEA:27643"/>
    </physiologicalReaction>
</comment>
<evidence type="ECO:0000256" key="6">
    <source>
        <dbReference type="ARBA" id="ARBA00022801"/>
    </source>
</evidence>
<comment type="catalytic activity">
    <reaction evidence="1">
        <text>inosine + phosphate = alpha-D-ribose 1-phosphate + hypoxanthine</text>
        <dbReference type="Rhea" id="RHEA:27646"/>
        <dbReference type="ChEBI" id="CHEBI:17368"/>
        <dbReference type="ChEBI" id="CHEBI:17596"/>
        <dbReference type="ChEBI" id="CHEBI:43474"/>
        <dbReference type="ChEBI" id="CHEBI:57720"/>
        <dbReference type="EC" id="2.4.2.1"/>
    </reaction>
    <physiologicalReaction direction="left-to-right" evidence="1">
        <dbReference type="Rhea" id="RHEA:27647"/>
    </physiologicalReaction>
</comment>
<evidence type="ECO:0000256" key="8">
    <source>
        <dbReference type="ARBA" id="ARBA00047989"/>
    </source>
</evidence>
<comment type="catalytic activity">
    <reaction evidence="10">
        <text>S-methyl-5'-thioadenosine + phosphate = 5-(methylsulfanyl)-alpha-D-ribose 1-phosphate + adenine</text>
        <dbReference type="Rhea" id="RHEA:11852"/>
        <dbReference type="ChEBI" id="CHEBI:16708"/>
        <dbReference type="ChEBI" id="CHEBI:17509"/>
        <dbReference type="ChEBI" id="CHEBI:43474"/>
        <dbReference type="ChEBI" id="CHEBI:58533"/>
        <dbReference type="EC" id="2.4.2.28"/>
    </reaction>
    <physiologicalReaction direction="left-to-right" evidence="10">
        <dbReference type="Rhea" id="RHEA:11853"/>
    </physiologicalReaction>
</comment>
<dbReference type="SUPFAM" id="SSF64438">
    <property type="entry name" value="CNF1/YfiH-like putative cysteine hydrolases"/>
    <property type="match status" value="1"/>
</dbReference>
<dbReference type="Pfam" id="PF02578">
    <property type="entry name" value="Cu-oxidase_4"/>
    <property type="match status" value="1"/>
</dbReference>
<dbReference type="RefSeq" id="WP_102377789.1">
    <property type="nucleotide sequence ID" value="NZ_AP025564.1"/>
</dbReference>
<proteinExistence type="inferred from homology"/>
<evidence type="ECO:0000256" key="9">
    <source>
        <dbReference type="ARBA" id="ARBA00048968"/>
    </source>
</evidence>
<name>A0ABN6MFG1_9ACTN</name>
<dbReference type="PANTHER" id="PTHR30616:SF2">
    <property type="entry name" value="PURINE NUCLEOSIDE PHOSPHORYLASE LACC1"/>
    <property type="match status" value="1"/>
</dbReference>
<keyword evidence="7" id="KW-0862">Zinc</keyword>
<keyword evidence="4" id="KW-0808">Transferase</keyword>
<gene>
    <name evidence="11" type="ORF">CE91St30_20680</name>
</gene>
<sequence>METTLELPLPHLTKGRFASLEVITDEALFECTGVRIAFTERAGGASEGPFASLNLGDHVGDDPVRVARNRAIVAEAFGIAPENLVVPRQVHGSRIVRIGESSAEAVAHAREESSAGADGLAVEASDVAALLCYADCVPVILVSPSGRFVVVHAGWRGVVNGIAEDAVRLLSRLDKEDGLGATASRTNVYLGPHIHSECFETGEDVRAQFVDRFGSACAPDRTHVDLGAALRTGLAREGVERVCDAGVCTVCDNDRFFSHRAQNGTAGRHGAFAVRKG</sequence>
<evidence type="ECO:0000256" key="1">
    <source>
        <dbReference type="ARBA" id="ARBA00000553"/>
    </source>
</evidence>
<organism evidence="11 12">
    <name type="scientific">Raoultibacter timonensis</name>
    <dbReference type="NCBI Taxonomy" id="1907662"/>
    <lineage>
        <taxon>Bacteria</taxon>
        <taxon>Bacillati</taxon>
        <taxon>Actinomycetota</taxon>
        <taxon>Coriobacteriia</taxon>
        <taxon>Eggerthellales</taxon>
        <taxon>Eggerthellaceae</taxon>
        <taxon>Raoultibacter</taxon>
    </lineage>
</organism>
<dbReference type="Proteomes" id="UP001320544">
    <property type="component" value="Chromosome"/>
</dbReference>
<evidence type="ECO:0000256" key="2">
    <source>
        <dbReference type="ARBA" id="ARBA00003215"/>
    </source>
</evidence>
<evidence type="ECO:0000256" key="3">
    <source>
        <dbReference type="ARBA" id="ARBA00007353"/>
    </source>
</evidence>
<dbReference type="InterPro" id="IPR038371">
    <property type="entry name" value="Cu_polyphenol_OxRdtase_sf"/>
</dbReference>